<feature type="transmembrane region" description="Helical" evidence="10">
    <location>
        <begin position="12"/>
        <end position="32"/>
    </location>
</feature>
<keyword evidence="3 10" id="KW-0808">Transferase</keyword>
<feature type="transmembrane region" description="Helical" evidence="10">
    <location>
        <begin position="149"/>
        <end position="172"/>
    </location>
</feature>
<feature type="transmembrane region" description="Helical" evidence="10">
    <location>
        <begin position="119"/>
        <end position="143"/>
    </location>
</feature>
<dbReference type="EC" id="2.3.1.275" evidence="10"/>
<comment type="caution">
    <text evidence="11">The sequence shown here is derived from an EMBL/GenBank/DDBJ whole genome shotgun (WGS) entry which is preliminary data.</text>
</comment>
<dbReference type="HAMAP" id="MF_01043">
    <property type="entry name" value="PlsY"/>
    <property type="match status" value="1"/>
</dbReference>
<evidence type="ECO:0000256" key="8">
    <source>
        <dbReference type="ARBA" id="ARBA00023209"/>
    </source>
</evidence>
<evidence type="ECO:0000313" key="11">
    <source>
        <dbReference type="EMBL" id="RDU72474.1"/>
    </source>
</evidence>
<dbReference type="GO" id="GO:0043772">
    <property type="term" value="F:acyl-phosphate glycerol-3-phosphate acyltransferase activity"/>
    <property type="evidence" value="ECO:0007669"/>
    <property type="project" value="UniProtKB-UniRule"/>
</dbReference>
<dbReference type="Proteomes" id="UP000256695">
    <property type="component" value="Unassembled WGS sequence"/>
</dbReference>
<feature type="transmembrane region" description="Helical" evidence="10">
    <location>
        <begin position="184"/>
        <end position="202"/>
    </location>
</feature>
<dbReference type="EMBL" id="NXLX01000020">
    <property type="protein sequence ID" value="RDU72474.1"/>
    <property type="molecule type" value="Genomic_DNA"/>
</dbReference>
<feature type="transmembrane region" description="Helical" evidence="10">
    <location>
        <begin position="92"/>
        <end position="112"/>
    </location>
</feature>
<comment type="subcellular location">
    <subcellularLocation>
        <location evidence="10">Cell membrane</location>
        <topology evidence="10">Multi-pass membrane protein</topology>
    </subcellularLocation>
</comment>
<dbReference type="AlphaFoldDB" id="A0A3D8J6F2"/>
<evidence type="ECO:0000256" key="7">
    <source>
        <dbReference type="ARBA" id="ARBA00023136"/>
    </source>
</evidence>
<evidence type="ECO:0000256" key="5">
    <source>
        <dbReference type="ARBA" id="ARBA00022989"/>
    </source>
</evidence>
<evidence type="ECO:0000256" key="3">
    <source>
        <dbReference type="ARBA" id="ARBA00022679"/>
    </source>
</evidence>
<evidence type="ECO:0000313" key="12">
    <source>
        <dbReference type="Proteomes" id="UP000256695"/>
    </source>
</evidence>
<organism evidence="11 12">
    <name type="scientific">Helicobacter anseris</name>
    <dbReference type="NCBI Taxonomy" id="375926"/>
    <lineage>
        <taxon>Bacteria</taxon>
        <taxon>Pseudomonadati</taxon>
        <taxon>Campylobacterota</taxon>
        <taxon>Epsilonproteobacteria</taxon>
        <taxon>Campylobacterales</taxon>
        <taxon>Helicobacteraceae</taxon>
        <taxon>Helicobacter</taxon>
    </lineage>
</organism>
<dbReference type="PANTHER" id="PTHR30309">
    <property type="entry name" value="INNER MEMBRANE PROTEIN YGIH"/>
    <property type="match status" value="1"/>
</dbReference>
<sequence>MSVITNINVLFYLFAYLFGGIPFGLVLTKIFFQIDIRKVGSGSIGATNVYRAIKEIQPQKAKFFSIITILLDATKGLIVVLFAKIFGLEYSVQWMIALLAILGHCYSPYLGFNGGKGVATAIGSVFLLMPIEGILGLIIWGIIGKVLKISSLSSLFGVLSGILFTFIIPNIFDLPQSINITKQIHSHVPVILIGVLIIYTHIPNIKRLLKGEEKKVIE</sequence>
<keyword evidence="4 10" id="KW-0812">Transmembrane</keyword>
<comment type="subunit">
    <text evidence="10">Probably interacts with PlsX.</text>
</comment>
<comment type="function">
    <text evidence="10">Catalyzes the transfer of an acyl group from acyl-phosphate (acyl-PO(4)) to glycerol-3-phosphate (G3P) to form lysophosphatidic acid (LPA). This enzyme utilizes acyl-phosphate as fatty acyl donor, but not acyl-CoA or acyl-ACP.</text>
</comment>
<keyword evidence="12" id="KW-1185">Reference proteome</keyword>
<feature type="transmembrane region" description="Helical" evidence="10">
    <location>
        <begin position="63"/>
        <end position="86"/>
    </location>
</feature>
<evidence type="ECO:0000256" key="2">
    <source>
        <dbReference type="ARBA" id="ARBA00022516"/>
    </source>
</evidence>
<dbReference type="SMART" id="SM01207">
    <property type="entry name" value="G3P_acyltransf"/>
    <property type="match status" value="1"/>
</dbReference>
<dbReference type="OrthoDB" id="9777124at2"/>
<gene>
    <name evidence="10" type="primary">plsY</name>
    <name evidence="11" type="ORF">CQA57_06915</name>
</gene>
<evidence type="ECO:0000256" key="10">
    <source>
        <dbReference type="HAMAP-Rule" id="MF_01043"/>
    </source>
</evidence>
<keyword evidence="8 10" id="KW-0594">Phospholipid biosynthesis</keyword>
<comment type="pathway">
    <text evidence="10">Lipid metabolism; phospholipid metabolism.</text>
</comment>
<dbReference type="UniPathway" id="UPA00085"/>
<name>A0A3D8J6F2_9HELI</name>
<reference evidence="11 12" key="1">
    <citation type="submission" date="2018-04" db="EMBL/GenBank/DDBJ databases">
        <title>Novel Campyloabacter and Helicobacter Species and Strains.</title>
        <authorList>
            <person name="Mannion A.J."/>
            <person name="Shen Z."/>
            <person name="Fox J.G."/>
        </authorList>
    </citation>
    <scope>NUCLEOTIDE SEQUENCE [LARGE SCALE GENOMIC DNA]</scope>
    <source>
        <strain evidence="11 12">MIT 04-9362</strain>
    </source>
</reference>
<keyword evidence="7 10" id="KW-0472">Membrane</keyword>
<accession>A0A3D8J6F2</accession>
<evidence type="ECO:0000256" key="6">
    <source>
        <dbReference type="ARBA" id="ARBA00023098"/>
    </source>
</evidence>
<dbReference type="InterPro" id="IPR003811">
    <property type="entry name" value="G3P_acylTferase_PlsY"/>
</dbReference>
<keyword evidence="9 10" id="KW-1208">Phospholipid metabolism</keyword>
<evidence type="ECO:0000256" key="4">
    <source>
        <dbReference type="ARBA" id="ARBA00022692"/>
    </source>
</evidence>
<dbReference type="PANTHER" id="PTHR30309:SF0">
    <property type="entry name" value="GLYCEROL-3-PHOSPHATE ACYLTRANSFERASE-RELATED"/>
    <property type="match status" value="1"/>
</dbReference>
<dbReference type="GO" id="GO:0008654">
    <property type="term" value="P:phospholipid biosynthetic process"/>
    <property type="evidence" value="ECO:0007669"/>
    <property type="project" value="UniProtKB-UniRule"/>
</dbReference>
<keyword evidence="1 10" id="KW-1003">Cell membrane</keyword>
<dbReference type="Pfam" id="PF02660">
    <property type="entry name" value="G3P_acyltransf"/>
    <property type="match status" value="1"/>
</dbReference>
<keyword evidence="5 10" id="KW-1133">Transmembrane helix</keyword>
<evidence type="ECO:0000256" key="9">
    <source>
        <dbReference type="ARBA" id="ARBA00023264"/>
    </source>
</evidence>
<keyword evidence="11" id="KW-0012">Acyltransferase</keyword>
<protein>
    <recommendedName>
        <fullName evidence="10">Glycerol-3-phosphate acyltransferase</fullName>
    </recommendedName>
    <alternativeName>
        <fullName evidence="10">Acyl-PO4 G3P acyltransferase</fullName>
    </alternativeName>
    <alternativeName>
        <fullName evidence="10">Acyl-phosphate--glycerol-3-phosphate acyltransferase</fullName>
    </alternativeName>
    <alternativeName>
        <fullName evidence="10">G3P acyltransferase</fullName>
        <shortName evidence="10">GPAT</shortName>
        <ecNumber evidence="10">2.3.1.275</ecNumber>
    </alternativeName>
    <alternativeName>
        <fullName evidence="10">Lysophosphatidic acid synthase</fullName>
        <shortName evidence="10">LPA synthase</shortName>
    </alternativeName>
</protein>
<proteinExistence type="inferred from homology"/>
<dbReference type="GO" id="GO:0005886">
    <property type="term" value="C:plasma membrane"/>
    <property type="evidence" value="ECO:0007669"/>
    <property type="project" value="UniProtKB-SubCell"/>
</dbReference>
<keyword evidence="6 10" id="KW-0443">Lipid metabolism</keyword>
<comment type="catalytic activity">
    <reaction evidence="10">
        <text>an acyl phosphate + sn-glycerol 3-phosphate = a 1-acyl-sn-glycero-3-phosphate + phosphate</text>
        <dbReference type="Rhea" id="RHEA:34075"/>
        <dbReference type="ChEBI" id="CHEBI:43474"/>
        <dbReference type="ChEBI" id="CHEBI:57597"/>
        <dbReference type="ChEBI" id="CHEBI:57970"/>
        <dbReference type="ChEBI" id="CHEBI:59918"/>
        <dbReference type="EC" id="2.3.1.275"/>
    </reaction>
</comment>
<evidence type="ECO:0000256" key="1">
    <source>
        <dbReference type="ARBA" id="ARBA00022475"/>
    </source>
</evidence>
<comment type="similarity">
    <text evidence="10">Belongs to the PlsY family.</text>
</comment>
<dbReference type="NCBIfam" id="TIGR00023">
    <property type="entry name" value="glycerol-3-phosphate 1-O-acyltransferase PlsY"/>
    <property type="match status" value="1"/>
</dbReference>
<keyword evidence="2 10" id="KW-0444">Lipid biosynthesis</keyword>